<dbReference type="InterPro" id="IPR050458">
    <property type="entry name" value="LolB"/>
</dbReference>
<protein>
    <submittedName>
        <fullName evidence="1">Uncharacterized protein</fullName>
    </submittedName>
</protein>
<dbReference type="Pfam" id="PF18934">
    <property type="entry name" value="DUF5682"/>
    <property type="match status" value="1"/>
</dbReference>
<gene>
    <name evidence="1" type="ORF">DFJ75_0721</name>
</gene>
<organism evidence="1 2">
    <name type="scientific">Williamsia marianensis</name>
    <dbReference type="NCBI Taxonomy" id="85044"/>
    <lineage>
        <taxon>Bacteria</taxon>
        <taxon>Bacillati</taxon>
        <taxon>Actinomycetota</taxon>
        <taxon>Actinomycetes</taxon>
        <taxon>Mycobacteriales</taxon>
        <taxon>Nocardiaceae</taxon>
        <taxon>Williamsia</taxon>
    </lineage>
</organism>
<accession>A0A495K0A2</accession>
<dbReference type="InterPro" id="IPR043737">
    <property type="entry name" value="DUF5682"/>
</dbReference>
<dbReference type="PANTHER" id="PTHR30634">
    <property type="entry name" value="OUTER MEMBRANE LOLAB LIPOPROTEIN INSERTION APPARATUS"/>
    <property type="match status" value="1"/>
</dbReference>
<reference evidence="1 2" key="1">
    <citation type="submission" date="2018-10" db="EMBL/GenBank/DDBJ databases">
        <title>Sequencing the genomes of 1000 actinobacteria strains.</title>
        <authorList>
            <person name="Klenk H.-P."/>
        </authorList>
    </citation>
    <scope>NUCLEOTIDE SEQUENCE [LARGE SCALE GENOMIC DNA]</scope>
    <source>
        <strain evidence="1 2">DSM 44343</strain>
    </source>
</reference>
<comment type="caution">
    <text evidence="1">The sequence shown here is derived from an EMBL/GenBank/DDBJ whole genome shotgun (WGS) entry which is preliminary data.</text>
</comment>
<dbReference type="AlphaFoldDB" id="A0A495K0A2"/>
<dbReference type="Proteomes" id="UP000274762">
    <property type="component" value="Unassembled WGS sequence"/>
</dbReference>
<name>A0A495K0A2_WILMA</name>
<dbReference type="PANTHER" id="PTHR30634:SF14">
    <property type="match status" value="1"/>
</dbReference>
<evidence type="ECO:0000313" key="1">
    <source>
        <dbReference type="EMBL" id="RKR93932.1"/>
    </source>
</evidence>
<evidence type="ECO:0000313" key="2">
    <source>
        <dbReference type="Proteomes" id="UP000274762"/>
    </source>
</evidence>
<sequence length="797" mass="84570">MSELSTGTTPPQVLDTGRHEDVGPGTYVLGIRHHGPGSARGVLAELSRIDPDIVLIEGPADADPLVGFVGSGEMSPPVAILAYAVTKPAVAAFWPFAAFSPEWQAMRWAVDNARPVRFCDLPASMVLAHSGGGGRSGTEPADDDLTLDLAEPGGLDAGAPVRTDPIGVLADAAGYDDPERWWDDVIETRSDGGGFDAIAEAMTALREELPPVGDLDERLHEERREAHMRQVLRKALKEPDVQKVAVICGAWHAPALMGKLPPATADAKVLRGTPKVRAKLAWVPWTHSRLAFTSGYGAGVVSPGWYHHLFTQHQDVITRWLIKVAHLLRAKDIAISSAHIIEAARLAESLSTLRRRPLPGLAEVSEATEAVMCDGDDTVMRLIADELVIGEQLGSTPADAPTVPLEADLRAVARSARLKIEPMVRELVLDLRRPPDLAKSVLLHRLAALSIDWGVPEDVSGSGTFKEGWLVAWKPDFAVDIVVASAWGTTVEAAATNRLIERAVKASRLSGVTAVLEQALLADLPAAVSQVLNALRDRAALDRDVEHLMSALPALSRALRYGDVRGTDTSALADVTTSLLVRVSAGLPAAITGLGADAAAEFRTLIDQVHEVTALLEQGGVAREEAANWRGVLRGLADRRDLHGSLVGRIVRILLDSREIDGDEAATRLHRALSVGAVPADKAAWIDGFIGGGGLLLVHDRSLLAVIDHWLAGLPDEQFTELVPLLRRTFSVFEAGIRRNIAESVKGIGGGVVQVAAPSSVDPERAAPAVAVVAALLGLSAPQPPTLPAAKDGADDS</sequence>
<proteinExistence type="predicted"/>
<dbReference type="EMBL" id="RBKV01000001">
    <property type="protein sequence ID" value="RKR93932.1"/>
    <property type="molecule type" value="Genomic_DNA"/>
</dbReference>